<accession>A0A9D1V0C3</accession>
<dbReference type="EMBL" id="DXFT01000091">
    <property type="protein sequence ID" value="HIX03389.1"/>
    <property type="molecule type" value="Genomic_DNA"/>
</dbReference>
<comment type="subcellular location">
    <subcellularLocation>
        <location evidence="1">Cell membrane</location>
    </subcellularLocation>
</comment>
<evidence type="ECO:0000256" key="2">
    <source>
        <dbReference type="ARBA" id="ARBA00022475"/>
    </source>
</evidence>
<dbReference type="PANTHER" id="PTHR34296:SF2">
    <property type="entry name" value="ABC TRANSPORTER GUANOSINE-BINDING PROTEIN NUPN"/>
    <property type="match status" value="1"/>
</dbReference>
<evidence type="ECO:0000256" key="4">
    <source>
        <dbReference type="ARBA" id="ARBA00023136"/>
    </source>
</evidence>
<keyword evidence="2" id="KW-1003">Cell membrane</keyword>
<dbReference type="PROSITE" id="PS51257">
    <property type="entry name" value="PROKAR_LIPOPROTEIN"/>
    <property type="match status" value="1"/>
</dbReference>
<evidence type="ECO:0000256" key="1">
    <source>
        <dbReference type="ARBA" id="ARBA00004236"/>
    </source>
</evidence>
<evidence type="ECO:0000256" key="3">
    <source>
        <dbReference type="ARBA" id="ARBA00022729"/>
    </source>
</evidence>
<dbReference type="Proteomes" id="UP000824202">
    <property type="component" value="Unassembled WGS sequence"/>
</dbReference>
<protein>
    <submittedName>
        <fullName evidence="7">BMP family ABC transporter substrate-binding protein</fullName>
    </submittedName>
</protein>
<proteinExistence type="predicted"/>
<organism evidence="7 8">
    <name type="scientific">Candidatus Odoribacter faecigallinarum</name>
    <dbReference type="NCBI Taxonomy" id="2838706"/>
    <lineage>
        <taxon>Bacteria</taxon>
        <taxon>Pseudomonadati</taxon>
        <taxon>Bacteroidota</taxon>
        <taxon>Bacteroidia</taxon>
        <taxon>Bacteroidales</taxon>
        <taxon>Odoribacteraceae</taxon>
        <taxon>Odoribacter</taxon>
    </lineage>
</organism>
<evidence type="ECO:0000259" key="6">
    <source>
        <dbReference type="Pfam" id="PF02608"/>
    </source>
</evidence>
<evidence type="ECO:0000313" key="7">
    <source>
        <dbReference type="EMBL" id="HIX03389.1"/>
    </source>
</evidence>
<feature type="domain" description="ABC transporter substrate-binding protein PnrA-like" evidence="6">
    <location>
        <begin position="38"/>
        <end position="286"/>
    </location>
</feature>
<dbReference type="PANTHER" id="PTHR34296">
    <property type="entry name" value="TRANSCRIPTIONAL ACTIVATOR PROTEIN MED"/>
    <property type="match status" value="1"/>
</dbReference>
<evidence type="ECO:0000256" key="5">
    <source>
        <dbReference type="ARBA" id="ARBA00023288"/>
    </source>
</evidence>
<dbReference type="InterPro" id="IPR003760">
    <property type="entry name" value="PnrA-like"/>
</dbReference>
<dbReference type="InterPro" id="IPR050957">
    <property type="entry name" value="BMP_lipoprotein"/>
</dbReference>
<keyword evidence="3" id="KW-0732">Signal</keyword>
<keyword evidence="4" id="KW-0472">Membrane</keyword>
<keyword evidence="5" id="KW-0449">Lipoprotein</keyword>
<reference evidence="7" key="2">
    <citation type="submission" date="2021-04" db="EMBL/GenBank/DDBJ databases">
        <authorList>
            <person name="Gilroy R."/>
        </authorList>
    </citation>
    <scope>NUCLEOTIDE SEQUENCE</scope>
    <source>
        <strain evidence="7">23274</strain>
    </source>
</reference>
<name>A0A9D1V0C3_9BACT</name>
<sequence length="347" mass="37950">MKTGRCLGMICLVLAGMLAACSRHDDGAEGEALLPKVTVLTALGGVGDNGYNDDILDGVMRFNAEGEVALSLISPESMNEAETVLQSWLAEDEGTGRSLLVLASNDYASLLQSTVLNLNDRRQILLFESPAAALPAGVMTFRLRRYGGAYLSGCLARESAHAQVVAAYPDAPIVQDAVEGFCDGYADYSGKTAAVEYLAEDYTGYDMPDKAYRLAKNLDERTFIFPLAGGSNDGIYKYSRDVVFSLLLVAGMDVDCSAYSTRIPFSLVVSIGDIVQEYLEDWVAGKDIPPHREYGLQSGVDIVLSPTFYTDMLAWEDYYAAPLYWETAYETYLPTAKEKEEAFYENK</sequence>
<reference evidence="7" key="1">
    <citation type="journal article" date="2021" name="PeerJ">
        <title>Extensive microbial diversity within the chicken gut microbiome revealed by metagenomics and culture.</title>
        <authorList>
            <person name="Gilroy R."/>
            <person name="Ravi A."/>
            <person name="Getino M."/>
            <person name="Pursley I."/>
            <person name="Horton D.L."/>
            <person name="Alikhan N.F."/>
            <person name="Baker D."/>
            <person name="Gharbi K."/>
            <person name="Hall N."/>
            <person name="Watson M."/>
            <person name="Adriaenssens E.M."/>
            <person name="Foster-Nyarko E."/>
            <person name="Jarju S."/>
            <person name="Secka A."/>
            <person name="Antonio M."/>
            <person name="Oren A."/>
            <person name="Chaudhuri R.R."/>
            <person name="La Ragione R."/>
            <person name="Hildebrand F."/>
            <person name="Pallen M.J."/>
        </authorList>
    </citation>
    <scope>NUCLEOTIDE SEQUENCE</scope>
    <source>
        <strain evidence="7">23274</strain>
    </source>
</reference>
<gene>
    <name evidence="7" type="ORF">H9863_04635</name>
</gene>
<dbReference type="Pfam" id="PF02608">
    <property type="entry name" value="Bmp"/>
    <property type="match status" value="1"/>
</dbReference>
<dbReference type="AlphaFoldDB" id="A0A9D1V0C3"/>
<dbReference type="GO" id="GO:0005886">
    <property type="term" value="C:plasma membrane"/>
    <property type="evidence" value="ECO:0007669"/>
    <property type="project" value="UniProtKB-SubCell"/>
</dbReference>
<dbReference type="Gene3D" id="3.40.50.2300">
    <property type="match status" value="2"/>
</dbReference>
<evidence type="ECO:0000313" key="8">
    <source>
        <dbReference type="Proteomes" id="UP000824202"/>
    </source>
</evidence>
<comment type="caution">
    <text evidence="7">The sequence shown here is derived from an EMBL/GenBank/DDBJ whole genome shotgun (WGS) entry which is preliminary data.</text>
</comment>